<evidence type="ECO:0000256" key="1">
    <source>
        <dbReference type="ARBA" id="ARBA00004651"/>
    </source>
</evidence>
<dbReference type="PANTHER" id="PTHR42718">
    <property type="entry name" value="MAJOR FACILITATOR SUPERFAMILY MULTIDRUG TRANSPORTER MFSC"/>
    <property type="match status" value="1"/>
</dbReference>
<feature type="transmembrane region" description="Helical" evidence="7">
    <location>
        <begin position="133"/>
        <end position="156"/>
    </location>
</feature>
<dbReference type="SUPFAM" id="SSF103473">
    <property type="entry name" value="MFS general substrate transporter"/>
    <property type="match status" value="1"/>
</dbReference>
<evidence type="ECO:0000256" key="6">
    <source>
        <dbReference type="ARBA" id="ARBA00023136"/>
    </source>
</evidence>
<evidence type="ECO:0000256" key="5">
    <source>
        <dbReference type="ARBA" id="ARBA00022989"/>
    </source>
</evidence>
<protein>
    <recommendedName>
        <fullName evidence="8">Major facilitator superfamily (MFS) profile domain-containing protein</fullName>
    </recommendedName>
</protein>
<evidence type="ECO:0000256" key="3">
    <source>
        <dbReference type="ARBA" id="ARBA00022475"/>
    </source>
</evidence>
<dbReference type="InterPro" id="IPR020846">
    <property type="entry name" value="MFS_dom"/>
</dbReference>
<evidence type="ECO:0000256" key="2">
    <source>
        <dbReference type="ARBA" id="ARBA00022448"/>
    </source>
</evidence>
<keyword evidence="10" id="KW-1185">Reference proteome</keyword>
<evidence type="ECO:0000313" key="10">
    <source>
        <dbReference type="Proteomes" id="UP001500266"/>
    </source>
</evidence>
<feature type="domain" description="Major facilitator superfamily (MFS) profile" evidence="8">
    <location>
        <begin position="1"/>
        <end position="160"/>
    </location>
</feature>
<dbReference type="PANTHER" id="PTHR42718:SF46">
    <property type="entry name" value="BLR6921 PROTEIN"/>
    <property type="match status" value="1"/>
</dbReference>
<keyword evidence="5 7" id="KW-1133">Transmembrane helix</keyword>
<evidence type="ECO:0000259" key="8">
    <source>
        <dbReference type="PROSITE" id="PS50850"/>
    </source>
</evidence>
<comment type="caution">
    <text evidence="9">The sequence shown here is derived from an EMBL/GenBank/DDBJ whole genome shotgun (WGS) entry which is preliminary data.</text>
</comment>
<accession>A0ABP6UIG0</accession>
<dbReference type="PROSITE" id="PS50850">
    <property type="entry name" value="MFS"/>
    <property type="match status" value="1"/>
</dbReference>
<evidence type="ECO:0000313" key="9">
    <source>
        <dbReference type="EMBL" id="GAA3509019.1"/>
    </source>
</evidence>
<keyword evidence="3" id="KW-1003">Cell membrane</keyword>
<evidence type="ECO:0000256" key="7">
    <source>
        <dbReference type="SAM" id="Phobius"/>
    </source>
</evidence>
<gene>
    <name evidence="9" type="ORF">GCM10022416_63330</name>
</gene>
<keyword evidence="6 7" id="KW-0472">Membrane</keyword>
<dbReference type="Proteomes" id="UP001500266">
    <property type="component" value="Unassembled WGS sequence"/>
</dbReference>
<sequence length="160" mass="15349">MQPPGGEAEQIARTVAASGLAVLAAGLGLLSLVDAATPYPLYAAFLLVLSVGMGLCVPLLSVGIMSALPPDRAGLGSGLNSAAREIGSALGAAVMGTVLTGRFAGRGGGTAAGALAGGDAAARARAVETFVDAMAAGFAVVAVVVAVVGLSAAAGFRDRK</sequence>
<keyword evidence="4 7" id="KW-0812">Transmembrane</keyword>
<dbReference type="InterPro" id="IPR036259">
    <property type="entry name" value="MFS_trans_sf"/>
</dbReference>
<comment type="subcellular location">
    <subcellularLocation>
        <location evidence="1">Cell membrane</location>
        <topology evidence="1">Multi-pass membrane protein</topology>
    </subcellularLocation>
</comment>
<dbReference type="EMBL" id="BAABDO010000220">
    <property type="protein sequence ID" value="GAA3509019.1"/>
    <property type="molecule type" value="Genomic_DNA"/>
</dbReference>
<proteinExistence type="predicted"/>
<evidence type="ECO:0000256" key="4">
    <source>
        <dbReference type="ARBA" id="ARBA00022692"/>
    </source>
</evidence>
<keyword evidence="2" id="KW-0813">Transport</keyword>
<dbReference type="RefSeq" id="WP_345025540.1">
    <property type="nucleotide sequence ID" value="NZ_BAABDO010000220.1"/>
</dbReference>
<organism evidence="9 10">
    <name type="scientific">Actinomadura keratinilytica</name>
    <dbReference type="NCBI Taxonomy" id="547461"/>
    <lineage>
        <taxon>Bacteria</taxon>
        <taxon>Bacillati</taxon>
        <taxon>Actinomycetota</taxon>
        <taxon>Actinomycetes</taxon>
        <taxon>Streptosporangiales</taxon>
        <taxon>Thermomonosporaceae</taxon>
        <taxon>Actinomadura</taxon>
    </lineage>
</organism>
<reference evidence="10" key="1">
    <citation type="journal article" date="2019" name="Int. J. Syst. Evol. Microbiol.">
        <title>The Global Catalogue of Microorganisms (GCM) 10K type strain sequencing project: providing services to taxonomists for standard genome sequencing and annotation.</title>
        <authorList>
            <consortium name="The Broad Institute Genomics Platform"/>
            <consortium name="The Broad Institute Genome Sequencing Center for Infectious Disease"/>
            <person name="Wu L."/>
            <person name="Ma J."/>
        </authorList>
    </citation>
    <scope>NUCLEOTIDE SEQUENCE [LARGE SCALE GENOMIC DNA]</scope>
    <source>
        <strain evidence="10">JCM 17316</strain>
    </source>
</reference>
<dbReference type="Gene3D" id="1.20.1250.20">
    <property type="entry name" value="MFS general substrate transporter like domains"/>
    <property type="match status" value="1"/>
</dbReference>
<feature type="transmembrane region" description="Helical" evidence="7">
    <location>
        <begin position="39"/>
        <end position="65"/>
    </location>
</feature>
<name>A0ABP6UIG0_9ACTN</name>
<feature type="transmembrane region" description="Helical" evidence="7">
    <location>
        <begin position="12"/>
        <end position="33"/>
    </location>
</feature>